<dbReference type="InterPro" id="IPR017896">
    <property type="entry name" value="4Fe4S_Fe-S-bd"/>
</dbReference>
<keyword evidence="10" id="KW-1185">Reference proteome</keyword>
<dbReference type="InterPro" id="IPR006094">
    <property type="entry name" value="Oxid_FAD_bind_N"/>
</dbReference>
<dbReference type="AlphaFoldDB" id="A0A517ZR14"/>
<evidence type="ECO:0000313" key="9">
    <source>
        <dbReference type="EMBL" id="QDU44907.1"/>
    </source>
</evidence>
<dbReference type="InterPro" id="IPR036318">
    <property type="entry name" value="FAD-bd_PCMH-like_sf"/>
</dbReference>
<dbReference type="GO" id="GO:0004458">
    <property type="term" value="F:D-lactate dehydrogenase (cytochrome) activity"/>
    <property type="evidence" value="ECO:0007669"/>
    <property type="project" value="TreeGrafter"/>
</dbReference>
<dbReference type="Gene3D" id="3.30.43.10">
    <property type="entry name" value="Uridine Diphospho-n-acetylenolpyruvylglucosamine Reductase, domain 2"/>
    <property type="match status" value="1"/>
</dbReference>
<dbReference type="EMBL" id="CP036276">
    <property type="protein sequence ID" value="QDU44907.1"/>
    <property type="molecule type" value="Genomic_DNA"/>
</dbReference>
<dbReference type="Gene3D" id="1.10.45.10">
    <property type="entry name" value="Vanillyl-alcohol Oxidase, Chain A, domain 4"/>
    <property type="match status" value="1"/>
</dbReference>
<dbReference type="InterPro" id="IPR016169">
    <property type="entry name" value="FAD-bd_PCMH_sub2"/>
</dbReference>
<dbReference type="PANTHER" id="PTHR11748">
    <property type="entry name" value="D-LACTATE DEHYDROGENASE"/>
    <property type="match status" value="1"/>
</dbReference>
<dbReference type="InterPro" id="IPR004017">
    <property type="entry name" value="Cys_rich_dom"/>
</dbReference>
<evidence type="ECO:0000256" key="7">
    <source>
        <dbReference type="ARBA" id="ARBA00023014"/>
    </source>
</evidence>
<dbReference type="InterPro" id="IPR016167">
    <property type="entry name" value="FAD-bd_PCMH_sub1"/>
</dbReference>
<evidence type="ECO:0000256" key="3">
    <source>
        <dbReference type="ARBA" id="ARBA00022723"/>
    </source>
</evidence>
<organism evidence="9 10">
    <name type="scientific">Symmachiella dynata</name>
    <dbReference type="NCBI Taxonomy" id="2527995"/>
    <lineage>
        <taxon>Bacteria</taxon>
        <taxon>Pseudomonadati</taxon>
        <taxon>Planctomycetota</taxon>
        <taxon>Planctomycetia</taxon>
        <taxon>Planctomycetales</taxon>
        <taxon>Planctomycetaceae</taxon>
        <taxon>Symmachiella</taxon>
    </lineage>
</organism>
<dbReference type="PROSITE" id="PS00198">
    <property type="entry name" value="4FE4S_FER_1"/>
    <property type="match status" value="1"/>
</dbReference>
<dbReference type="Pfam" id="PF01565">
    <property type="entry name" value="FAD_binding_4"/>
    <property type="match status" value="1"/>
</dbReference>
<feature type="domain" description="FAD-binding PCMH-type" evidence="8">
    <location>
        <begin position="34"/>
        <end position="283"/>
    </location>
</feature>
<dbReference type="SUPFAM" id="SSF55103">
    <property type="entry name" value="FAD-linked oxidases, C-terminal domain"/>
    <property type="match status" value="1"/>
</dbReference>
<evidence type="ECO:0000256" key="1">
    <source>
        <dbReference type="ARBA" id="ARBA00001974"/>
    </source>
</evidence>
<dbReference type="Proteomes" id="UP000319383">
    <property type="component" value="Chromosome"/>
</dbReference>
<evidence type="ECO:0000256" key="5">
    <source>
        <dbReference type="ARBA" id="ARBA00023002"/>
    </source>
</evidence>
<dbReference type="SUPFAM" id="SSF46548">
    <property type="entry name" value="alpha-helical ferredoxin"/>
    <property type="match status" value="1"/>
</dbReference>
<keyword evidence="5" id="KW-0560">Oxidoreductase</keyword>
<dbReference type="Gene3D" id="3.30.465.10">
    <property type="match status" value="1"/>
</dbReference>
<sequence length="987" mass="107300">MPLPLETELRQQIAGDVLFDDVSRGLYSTDASIYQIPPIGVVLPKSKADVRAAVQVAAAHGVPILPRGGGTSLSGQTVAAAIVIDFSKYMNRILEIDAERGLVRIEPGVVLDQLNTALKPHGLQFGPDVSTSNRAALGGMIGNNSAGSRSVRHGKTIDHVRDLHVLLADGTELQCEPLDADAIAQRQSLETTEGEIYRRLPAIVDAVRDEIIARYPRILRRVSGYNLDAFVPELQTELPIAATSAELNAQWPDRGEFNLAKIIVGAEGTLGTITEAVLHAVPLPQQRGVACLQFRTIDAALKSVTTILKTEPSAIEMLDKYIIELSRTNLEYRSYLDFVEGTPEALLIVEYSGDTLEFVQDKLDQLEQILADWEGLEKYIPAVDPAQRDRIWNCRKASAPLLLSIPGARKPIAFVEDPAVAPGQAAEFARRFREILDRRGVAGSFYGHASVGCLHIRPMLDTKTAEDLTALKEISDEVAALIGEFHGSMSGEHGDGLARSYHNRDLFGEKLYAAFEEVKRLFDPRGLMNPGKVVSDVSPVENLRYGTEYRGRDIKTFLDFSGEAASAGTTGNGFLAATEMCNGSGVCRKTNTGTMCPSFMATRDEEHSTRGRANALRLALSGQLADDALTSQRMYDVMDLCLMCKGCKAECPSNVDVAKLKVEFLAQYYQTHRPSLGTVVMAHTGRLNRIGSALAPVSNWLARLPGAAYLTEKLFGVDRRRQLPTFQHDHFGRWFSRHTPHPGAGQNGKVILLDDCLTSFCEPNINRAAVQLLERAGYTVELAGLQCCGRPYFSKGLIAQGKSLVEKNIATLDKLSAEDVPILGCEPSCLLSLVDEYPDLVPTDAAQHVRSRSFTLDAWLAEQSAAGRCDLKFDPLDQSALLHGHCQQKALVGTSGTIDALKLIPQLNVTEVNSGCCGMAGSFGYEHYDVSMAIGERVLFPAAKTHTTGPVLAPGFSCRHQLADGTGTQALHPIELLAQQLTPDDQP</sequence>
<dbReference type="PANTHER" id="PTHR11748:SF119">
    <property type="entry name" value="D-2-HYDROXYGLUTARATE DEHYDROGENASE"/>
    <property type="match status" value="1"/>
</dbReference>
<evidence type="ECO:0000256" key="4">
    <source>
        <dbReference type="ARBA" id="ARBA00022827"/>
    </source>
</evidence>
<dbReference type="Pfam" id="PF13183">
    <property type="entry name" value="Fer4_8"/>
    <property type="match status" value="1"/>
</dbReference>
<evidence type="ECO:0000259" key="8">
    <source>
        <dbReference type="PROSITE" id="PS51387"/>
    </source>
</evidence>
<dbReference type="Pfam" id="PF02754">
    <property type="entry name" value="CCG"/>
    <property type="match status" value="1"/>
</dbReference>
<dbReference type="SUPFAM" id="SSF56176">
    <property type="entry name" value="FAD-binding/transporter-associated domain-like"/>
    <property type="match status" value="1"/>
</dbReference>
<protein>
    <submittedName>
        <fullName evidence="9">Anaerobic glycerol-3-phosphate dehydrogenase subunit C</fullName>
    </submittedName>
</protein>
<dbReference type="KEGG" id="sdyn:Mal52_33930"/>
<dbReference type="InterPro" id="IPR016171">
    <property type="entry name" value="Vanillyl_alc_oxidase_C-sub2"/>
</dbReference>
<evidence type="ECO:0000256" key="2">
    <source>
        <dbReference type="ARBA" id="ARBA00022630"/>
    </source>
</evidence>
<dbReference type="InterPro" id="IPR017900">
    <property type="entry name" value="4Fe4S_Fe_S_CS"/>
</dbReference>
<comment type="cofactor">
    <cofactor evidence="1">
        <name>FAD</name>
        <dbReference type="ChEBI" id="CHEBI:57692"/>
    </cofactor>
</comment>
<accession>A0A517ZR14</accession>
<keyword evidence="3" id="KW-0479">Metal-binding</keyword>
<dbReference type="InterPro" id="IPR004113">
    <property type="entry name" value="FAD-bd_oxidored_4_C"/>
</dbReference>
<dbReference type="InterPro" id="IPR016166">
    <property type="entry name" value="FAD-bd_PCMH"/>
</dbReference>
<dbReference type="GO" id="GO:1903457">
    <property type="term" value="P:lactate catabolic process"/>
    <property type="evidence" value="ECO:0007669"/>
    <property type="project" value="TreeGrafter"/>
</dbReference>
<name>A0A517ZR14_9PLAN</name>
<dbReference type="GO" id="GO:0046872">
    <property type="term" value="F:metal ion binding"/>
    <property type="evidence" value="ECO:0007669"/>
    <property type="project" value="UniProtKB-KW"/>
</dbReference>
<gene>
    <name evidence="9" type="primary">glpC_2</name>
    <name evidence="9" type="ORF">Mal52_33930</name>
</gene>
<dbReference type="PROSITE" id="PS51387">
    <property type="entry name" value="FAD_PCMH"/>
    <property type="match status" value="1"/>
</dbReference>
<keyword evidence="2" id="KW-0285">Flavoprotein</keyword>
<keyword evidence="6" id="KW-0408">Iron</keyword>
<keyword evidence="7" id="KW-0411">Iron-sulfur</keyword>
<dbReference type="Gene3D" id="3.30.70.2190">
    <property type="match status" value="1"/>
</dbReference>
<reference evidence="9 10" key="1">
    <citation type="submission" date="2019-02" db="EMBL/GenBank/DDBJ databases">
        <title>Deep-cultivation of Planctomycetes and their phenomic and genomic characterization uncovers novel biology.</title>
        <authorList>
            <person name="Wiegand S."/>
            <person name="Jogler M."/>
            <person name="Boedeker C."/>
            <person name="Pinto D."/>
            <person name="Vollmers J."/>
            <person name="Rivas-Marin E."/>
            <person name="Kohn T."/>
            <person name="Peeters S.H."/>
            <person name="Heuer A."/>
            <person name="Rast P."/>
            <person name="Oberbeckmann S."/>
            <person name="Bunk B."/>
            <person name="Jeske O."/>
            <person name="Meyerdierks A."/>
            <person name="Storesund J.E."/>
            <person name="Kallscheuer N."/>
            <person name="Luecker S."/>
            <person name="Lage O.M."/>
            <person name="Pohl T."/>
            <person name="Merkel B.J."/>
            <person name="Hornburger P."/>
            <person name="Mueller R.-W."/>
            <person name="Bruemmer F."/>
            <person name="Labrenz M."/>
            <person name="Spormann A.M."/>
            <person name="Op den Camp H."/>
            <person name="Overmann J."/>
            <person name="Amann R."/>
            <person name="Jetten M.S.M."/>
            <person name="Mascher T."/>
            <person name="Medema M.H."/>
            <person name="Devos D.P."/>
            <person name="Kaster A.-K."/>
            <person name="Ovreas L."/>
            <person name="Rohde M."/>
            <person name="Galperin M.Y."/>
            <person name="Jogler C."/>
        </authorList>
    </citation>
    <scope>NUCLEOTIDE SEQUENCE [LARGE SCALE GENOMIC DNA]</scope>
    <source>
        <strain evidence="9 10">Mal52</strain>
    </source>
</reference>
<dbReference type="InterPro" id="IPR016164">
    <property type="entry name" value="FAD-linked_Oxase-like_C"/>
</dbReference>
<dbReference type="Pfam" id="PF02913">
    <property type="entry name" value="FAD-oxidase_C"/>
    <property type="match status" value="1"/>
</dbReference>
<dbReference type="RefSeq" id="WP_145377192.1">
    <property type="nucleotide sequence ID" value="NZ_CP036276.1"/>
</dbReference>
<dbReference type="GO" id="GO:0071949">
    <property type="term" value="F:FAD binding"/>
    <property type="evidence" value="ECO:0007669"/>
    <property type="project" value="InterPro"/>
</dbReference>
<dbReference type="GO" id="GO:0051536">
    <property type="term" value="F:iron-sulfur cluster binding"/>
    <property type="evidence" value="ECO:0007669"/>
    <property type="project" value="UniProtKB-KW"/>
</dbReference>
<keyword evidence="4" id="KW-0274">FAD</keyword>
<proteinExistence type="predicted"/>
<dbReference type="GO" id="GO:0008720">
    <property type="term" value="F:D-lactate dehydrogenase (NAD+) activity"/>
    <property type="evidence" value="ECO:0007669"/>
    <property type="project" value="TreeGrafter"/>
</dbReference>
<evidence type="ECO:0000313" key="10">
    <source>
        <dbReference type="Proteomes" id="UP000319383"/>
    </source>
</evidence>
<dbReference type="Gene3D" id="3.30.70.2740">
    <property type="match status" value="1"/>
</dbReference>
<evidence type="ECO:0000256" key="6">
    <source>
        <dbReference type="ARBA" id="ARBA00023004"/>
    </source>
</evidence>